<evidence type="ECO:0000256" key="1">
    <source>
        <dbReference type="ARBA" id="ARBA00022723"/>
    </source>
</evidence>
<dbReference type="InterPro" id="IPR016192">
    <property type="entry name" value="APOBEC/CMP_deaminase_Zn-bd"/>
</dbReference>
<dbReference type="OrthoDB" id="7768233at2"/>
<dbReference type="Proteomes" id="UP000199340">
    <property type="component" value="Unassembled WGS sequence"/>
</dbReference>
<name>A0A1G8PCI8_9RHOB</name>
<keyword evidence="5" id="KW-1185">Reference proteome</keyword>
<dbReference type="RefSeq" id="WP_090029056.1">
    <property type="nucleotide sequence ID" value="NZ_FNEB01000006.1"/>
</dbReference>
<dbReference type="InterPro" id="IPR016193">
    <property type="entry name" value="Cytidine_deaminase-like"/>
</dbReference>
<reference evidence="4 5" key="1">
    <citation type="submission" date="2016-10" db="EMBL/GenBank/DDBJ databases">
        <authorList>
            <person name="de Groot N.N."/>
        </authorList>
    </citation>
    <scope>NUCLEOTIDE SEQUENCE [LARGE SCALE GENOMIC DNA]</scope>
    <source>
        <strain evidence="4 5">DSM 28010</strain>
    </source>
</reference>
<dbReference type="GO" id="GO:0006152">
    <property type="term" value="P:purine nucleoside catabolic process"/>
    <property type="evidence" value="ECO:0007669"/>
    <property type="project" value="TreeGrafter"/>
</dbReference>
<organism evidence="4 5">
    <name type="scientific">Lutimaribacter saemankumensis</name>
    <dbReference type="NCBI Taxonomy" id="490829"/>
    <lineage>
        <taxon>Bacteria</taxon>
        <taxon>Pseudomonadati</taxon>
        <taxon>Pseudomonadota</taxon>
        <taxon>Alphaproteobacteria</taxon>
        <taxon>Rhodobacterales</taxon>
        <taxon>Roseobacteraceae</taxon>
        <taxon>Lutimaribacter</taxon>
    </lineage>
</organism>
<feature type="domain" description="CMP/dCMP-type deaminase" evidence="3">
    <location>
        <begin position="10"/>
        <end position="134"/>
    </location>
</feature>
<dbReference type="PROSITE" id="PS51747">
    <property type="entry name" value="CYT_DCMP_DEAMINASES_2"/>
    <property type="match status" value="1"/>
</dbReference>
<dbReference type="CDD" id="cd01285">
    <property type="entry name" value="nucleoside_deaminase"/>
    <property type="match status" value="1"/>
</dbReference>
<gene>
    <name evidence="4" type="ORF">SAMN05421850_106174</name>
</gene>
<dbReference type="GO" id="GO:0047974">
    <property type="term" value="F:guanosine deaminase activity"/>
    <property type="evidence" value="ECO:0007669"/>
    <property type="project" value="TreeGrafter"/>
</dbReference>
<keyword evidence="2" id="KW-0862">Zinc</keyword>
<dbReference type="PROSITE" id="PS00903">
    <property type="entry name" value="CYT_DCMP_DEAMINASES_1"/>
    <property type="match status" value="1"/>
</dbReference>
<evidence type="ECO:0000256" key="2">
    <source>
        <dbReference type="ARBA" id="ARBA00022833"/>
    </source>
</evidence>
<dbReference type="Gene3D" id="3.40.140.10">
    <property type="entry name" value="Cytidine Deaminase, domain 2"/>
    <property type="match status" value="1"/>
</dbReference>
<sequence length="154" mass="16467">MTAPGDLERRVLQEIVTWAHDIAAEKAAPVFTAAILRDGAELCRAQNRVAETCDPTRHAEIEAIAKAGALMGGPDLSGMTLISSCQPCEMCLAAMRWARIDRVVFAATQEKVGPRFFKFPQLGIADLQAASGGAFSFHGGHDEARALPLYLGDA</sequence>
<protein>
    <submittedName>
        <fullName evidence="4">Cytidine and deoxycytidylate deaminase zinc-binding region</fullName>
    </submittedName>
</protein>
<dbReference type="GO" id="GO:0008270">
    <property type="term" value="F:zinc ion binding"/>
    <property type="evidence" value="ECO:0007669"/>
    <property type="project" value="InterPro"/>
</dbReference>
<dbReference type="PANTHER" id="PTHR11079:SF161">
    <property type="entry name" value="CMP_DCMP-TYPE DEAMINASE DOMAIN-CONTAINING PROTEIN"/>
    <property type="match status" value="1"/>
</dbReference>
<dbReference type="PANTHER" id="PTHR11079">
    <property type="entry name" value="CYTOSINE DEAMINASE FAMILY MEMBER"/>
    <property type="match status" value="1"/>
</dbReference>
<dbReference type="SUPFAM" id="SSF53927">
    <property type="entry name" value="Cytidine deaminase-like"/>
    <property type="match status" value="1"/>
</dbReference>
<dbReference type="Pfam" id="PF00383">
    <property type="entry name" value="dCMP_cyt_deam_1"/>
    <property type="match status" value="1"/>
</dbReference>
<keyword evidence="1" id="KW-0479">Metal-binding</keyword>
<evidence type="ECO:0000313" key="5">
    <source>
        <dbReference type="Proteomes" id="UP000199340"/>
    </source>
</evidence>
<proteinExistence type="predicted"/>
<dbReference type="InterPro" id="IPR002125">
    <property type="entry name" value="CMP_dCMP_dom"/>
</dbReference>
<accession>A0A1G8PCI8</accession>
<dbReference type="STRING" id="490829.SAMN05421850_106174"/>
<dbReference type="EMBL" id="FNEB01000006">
    <property type="protein sequence ID" value="SDI90233.1"/>
    <property type="molecule type" value="Genomic_DNA"/>
</dbReference>
<evidence type="ECO:0000313" key="4">
    <source>
        <dbReference type="EMBL" id="SDI90233.1"/>
    </source>
</evidence>
<evidence type="ECO:0000259" key="3">
    <source>
        <dbReference type="PROSITE" id="PS51747"/>
    </source>
</evidence>
<dbReference type="AlphaFoldDB" id="A0A1G8PCI8"/>